<name>A0A2H1VWX5_SPOFR</name>
<organism evidence="2">
    <name type="scientific">Spodoptera frugiperda</name>
    <name type="common">Fall armyworm</name>
    <dbReference type="NCBI Taxonomy" id="7108"/>
    <lineage>
        <taxon>Eukaryota</taxon>
        <taxon>Metazoa</taxon>
        <taxon>Ecdysozoa</taxon>
        <taxon>Arthropoda</taxon>
        <taxon>Hexapoda</taxon>
        <taxon>Insecta</taxon>
        <taxon>Pterygota</taxon>
        <taxon>Neoptera</taxon>
        <taxon>Endopterygota</taxon>
        <taxon>Lepidoptera</taxon>
        <taxon>Glossata</taxon>
        <taxon>Ditrysia</taxon>
        <taxon>Noctuoidea</taxon>
        <taxon>Noctuidae</taxon>
        <taxon>Amphipyrinae</taxon>
        <taxon>Spodoptera</taxon>
    </lineage>
</organism>
<sequence length="114" mass="12745">MLTESSEKSAISKPPDKRGDFHKPSHVEAQRSFKMLGKVTHPKPYLGKQLQSICIVGKQTDHLMVSNRRRPWTPETPEASQLHCRPLTEGDCASSNLTHTAKHNAGVASRRFSE</sequence>
<gene>
    <name evidence="2" type="ORF">SFRICE_009915</name>
</gene>
<evidence type="ECO:0000313" key="2">
    <source>
        <dbReference type="EMBL" id="SOQ45313.1"/>
    </source>
</evidence>
<reference evidence="2" key="1">
    <citation type="submission" date="2016-07" db="EMBL/GenBank/DDBJ databases">
        <authorList>
            <person name="Bretaudeau A."/>
        </authorList>
    </citation>
    <scope>NUCLEOTIDE SEQUENCE</scope>
    <source>
        <strain evidence="2">Rice</strain>
        <tissue evidence="2">Whole body</tissue>
    </source>
</reference>
<evidence type="ECO:0000256" key="1">
    <source>
        <dbReference type="SAM" id="MobiDB-lite"/>
    </source>
</evidence>
<proteinExistence type="predicted"/>
<accession>A0A2H1VWX5</accession>
<protein>
    <submittedName>
        <fullName evidence="2">SFRICE_009915</fullName>
    </submittedName>
</protein>
<dbReference type="AlphaFoldDB" id="A0A2H1VWX5"/>
<feature type="region of interest" description="Disordered" evidence="1">
    <location>
        <begin position="1"/>
        <end position="23"/>
    </location>
</feature>
<dbReference type="EMBL" id="ODYU01004931">
    <property type="protein sequence ID" value="SOQ45313.1"/>
    <property type="molecule type" value="Genomic_DNA"/>
</dbReference>
<feature type="compositionally biased region" description="Basic and acidic residues" evidence="1">
    <location>
        <begin position="14"/>
        <end position="23"/>
    </location>
</feature>